<reference evidence="2 3" key="1">
    <citation type="submission" date="2019-07" db="EMBL/GenBank/DDBJ databases">
        <title>Genomes of Cafeteria roenbergensis.</title>
        <authorList>
            <person name="Fischer M.G."/>
            <person name="Hackl T."/>
            <person name="Roman M."/>
        </authorList>
    </citation>
    <scope>NUCLEOTIDE SEQUENCE [LARGE SCALE GENOMIC DNA]</scope>
    <source>
        <strain evidence="2 3">BVI</strain>
    </source>
</reference>
<feature type="region of interest" description="Disordered" evidence="1">
    <location>
        <begin position="230"/>
        <end position="262"/>
    </location>
</feature>
<feature type="region of interest" description="Disordered" evidence="1">
    <location>
        <begin position="141"/>
        <end position="166"/>
    </location>
</feature>
<organism evidence="2 3">
    <name type="scientific">Cafeteria roenbergensis</name>
    <name type="common">Marine flagellate</name>
    <dbReference type="NCBI Taxonomy" id="33653"/>
    <lineage>
        <taxon>Eukaryota</taxon>
        <taxon>Sar</taxon>
        <taxon>Stramenopiles</taxon>
        <taxon>Bigyra</taxon>
        <taxon>Opalozoa</taxon>
        <taxon>Bicosoecida</taxon>
        <taxon>Cafeteriaceae</taxon>
        <taxon>Cafeteria</taxon>
    </lineage>
</organism>
<accession>A0A5A8CLR3</accession>
<feature type="compositionally biased region" description="Low complexity" evidence="1">
    <location>
        <begin position="23"/>
        <end position="48"/>
    </location>
</feature>
<evidence type="ECO:0000313" key="3">
    <source>
        <dbReference type="Proteomes" id="UP000323011"/>
    </source>
</evidence>
<gene>
    <name evidence="2" type="ORF">FNF29_02626</name>
</gene>
<feature type="region of interest" description="Disordered" evidence="1">
    <location>
        <begin position="1"/>
        <end position="61"/>
    </location>
</feature>
<name>A0A5A8CLR3_CAFRO</name>
<proteinExistence type="predicted"/>
<keyword evidence="3" id="KW-1185">Reference proteome</keyword>
<dbReference type="AlphaFoldDB" id="A0A5A8CLR3"/>
<evidence type="ECO:0000313" key="2">
    <source>
        <dbReference type="EMBL" id="KAA0154002.1"/>
    </source>
</evidence>
<sequence length="348" mass="34440">MASLFVVEEEGDVSEPQGGGLLGSSLPATRSSRSSSVAAPRSGLARALSGGGAKGAEPPSLTAPFEVAASASVGPVAASAPGRSGMVAPPQRIRGATVGSALLAVVKAAQARDAAEDKAVGARPLVGAPSTFCLRVAADDDAEEDGGEEGAGGGRSASGGEHAEFGACGAPLRGPWAPDVDFPPLDATALLSSIGITSFVVTKVPSASGDGGLTQLDVVQPAEGAMTDILPSSATADSPMPGDGSSVSSPTSAGPWADSGDQPILRVRLSATSVKAHAGEMREDSRSGRALTLIVERPSADGETLAARFIVSVAPIERSPADTAMTEAPSAEELASSLMSGLFMPKDS</sequence>
<comment type="caution">
    <text evidence="2">The sequence shown here is derived from an EMBL/GenBank/DDBJ whole genome shotgun (WGS) entry which is preliminary data.</text>
</comment>
<protein>
    <submittedName>
        <fullName evidence="2">Uncharacterized protein</fullName>
    </submittedName>
</protein>
<evidence type="ECO:0000256" key="1">
    <source>
        <dbReference type="SAM" id="MobiDB-lite"/>
    </source>
</evidence>
<dbReference type="EMBL" id="VLTN01000013">
    <property type="protein sequence ID" value="KAA0154002.1"/>
    <property type="molecule type" value="Genomic_DNA"/>
</dbReference>
<dbReference type="Proteomes" id="UP000323011">
    <property type="component" value="Unassembled WGS sequence"/>
</dbReference>